<dbReference type="InterPro" id="IPR015797">
    <property type="entry name" value="NUDIX_hydrolase-like_dom_sf"/>
</dbReference>
<evidence type="ECO:0000259" key="4">
    <source>
        <dbReference type="PROSITE" id="PS51462"/>
    </source>
</evidence>
<dbReference type="Gene3D" id="3.90.79.10">
    <property type="entry name" value="Nucleoside Triphosphate Pyrophosphohydrolase"/>
    <property type="match status" value="1"/>
</dbReference>
<evidence type="ECO:0000256" key="1">
    <source>
        <dbReference type="ARBA" id="ARBA00001946"/>
    </source>
</evidence>
<accession>A0A540W618</accession>
<dbReference type="InterPro" id="IPR000086">
    <property type="entry name" value="NUDIX_hydrolase_dom"/>
</dbReference>
<feature type="domain" description="Nudix hydrolase" evidence="4">
    <location>
        <begin position="11"/>
        <end position="150"/>
    </location>
</feature>
<reference evidence="5 6" key="1">
    <citation type="submission" date="2019-06" db="EMBL/GenBank/DDBJ databases">
        <title>Description of Kitasatospora acidophila sp. nov. isolated from pine grove soil, and reclassification of Streptomyces novaecaesareae to Kitasatospora novaeceasareae comb. nov.</title>
        <authorList>
            <person name="Kim M.J."/>
        </authorList>
    </citation>
    <scope>NUCLEOTIDE SEQUENCE [LARGE SCALE GENOMIC DNA]</scope>
    <source>
        <strain evidence="5 6">MMS16-CNU292</strain>
    </source>
</reference>
<dbReference type="SUPFAM" id="SSF55811">
    <property type="entry name" value="Nudix"/>
    <property type="match status" value="1"/>
</dbReference>
<dbReference type="PROSITE" id="PS51462">
    <property type="entry name" value="NUDIX"/>
    <property type="match status" value="1"/>
</dbReference>
<keyword evidence="6" id="KW-1185">Reference proteome</keyword>
<dbReference type="AlphaFoldDB" id="A0A540W618"/>
<dbReference type="OrthoDB" id="3872197at2"/>
<evidence type="ECO:0000256" key="2">
    <source>
        <dbReference type="ARBA" id="ARBA00022801"/>
    </source>
</evidence>
<sequence>MAHNDIDAANQPRRRIGCVVLVTNADGDVLGVQTTYKPKPILPGGAARQGERSNSAGSRELFEETGIRRDLTGILAFDQTPANPATGATEGFNVVFNGGMLTDAEAAALSVPVDARDEIDALVWLPRDRLNELCEPYQARRIRQALYMLDRGQELPVLFAGEPAA</sequence>
<evidence type="ECO:0000256" key="3">
    <source>
        <dbReference type="SAM" id="MobiDB-lite"/>
    </source>
</evidence>
<protein>
    <submittedName>
        <fullName evidence="5">NUDIX domain-containing protein</fullName>
    </submittedName>
</protein>
<comment type="caution">
    <text evidence="5">The sequence shown here is derived from an EMBL/GenBank/DDBJ whole genome shotgun (WGS) entry which is preliminary data.</text>
</comment>
<proteinExistence type="predicted"/>
<evidence type="ECO:0000313" key="5">
    <source>
        <dbReference type="EMBL" id="TQF04475.1"/>
    </source>
</evidence>
<dbReference type="RefSeq" id="WP_141635046.1">
    <property type="nucleotide sequence ID" value="NZ_VIGB01000003.1"/>
</dbReference>
<gene>
    <name evidence="5" type="ORF">E6W39_22405</name>
</gene>
<name>A0A540W618_9ACTN</name>
<organism evidence="5 6">
    <name type="scientific">Kitasatospora acidiphila</name>
    <dbReference type="NCBI Taxonomy" id="2567942"/>
    <lineage>
        <taxon>Bacteria</taxon>
        <taxon>Bacillati</taxon>
        <taxon>Actinomycetota</taxon>
        <taxon>Actinomycetes</taxon>
        <taxon>Kitasatosporales</taxon>
        <taxon>Streptomycetaceae</taxon>
        <taxon>Kitasatospora</taxon>
    </lineage>
</organism>
<dbReference type="PANTHER" id="PTHR43046:SF14">
    <property type="entry name" value="MUTT_NUDIX FAMILY PROTEIN"/>
    <property type="match status" value="1"/>
</dbReference>
<keyword evidence="2" id="KW-0378">Hydrolase</keyword>
<dbReference type="Proteomes" id="UP000319103">
    <property type="component" value="Unassembled WGS sequence"/>
</dbReference>
<evidence type="ECO:0000313" key="6">
    <source>
        <dbReference type="Proteomes" id="UP000319103"/>
    </source>
</evidence>
<dbReference type="GO" id="GO:0016787">
    <property type="term" value="F:hydrolase activity"/>
    <property type="evidence" value="ECO:0007669"/>
    <property type="project" value="UniProtKB-KW"/>
</dbReference>
<comment type="cofactor">
    <cofactor evidence="1">
        <name>Mg(2+)</name>
        <dbReference type="ChEBI" id="CHEBI:18420"/>
    </cofactor>
</comment>
<dbReference type="Pfam" id="PF00293">
    <property type="entry name" value="NUDIX"/>
    <property type="match status" value="1"/>
</dbReference>
<dbReference type="PANTHER" id="PTHR43046">
    <property type="entry name" value="GDP-MANNOSE MANNOSYL HYDROLASE"/>
    <property type="match status" value="1"/>
</dbReference>
<feature type="region of interest" description="Disordered" evidence="3">
    <location>
        <begin position="41"/>
        <end position="60"/>
    </location>
</feature>
<dbReference type="EMBL" id="VIGB01000003">
    <property type="protein sequence ID" value="TQF04475.1"/>
    <property type="molecule type" value="Genomic_DNA"/>
</dbReference>